<dbReference type="Gene3D" id="3.40.50.150">
    <property type="entry name" value="Vaccinia Virus protein VP39"/>
    <property type="match status" value="1"/>
</dbReference>
<dbReference type="GO" id="GO:0008168">
    <property type="term" value="F:methyltransferase activity"/>
    <property type="evidence" value="ECO:0007669"/>
    <property type="project" value="UniProtKB-KW"/>
</dbReference>
<sequence>MKFTRRRRTPAETAPAEAPVEARAEAPAAAAEPAPDSAPAPEPKQAKKEFPGSAAYWEKRYADGGNSGGGSRGTNAEFKAEVLNKFTAEHGIESVIEFGCGDGEQLSLAEYPRYLGFDVSPTQLRRTMERYADDPTKSFALYDGDSFADPAGFITADMAMSLDVIYHLIEDKVYDLHLKHVFGAARRNVVLFTGDASDPSLAGEFAPHVRIRPVLKDVEERFPEWRLRERIANPRPWSEFGADGSIADFFIYERAGD</sequence>
<reference evidence="3" key="1">
    <citation type="journal article" date="2019" name="Int. J. Syst. Evol. Microbiol.">
        <title>The Global Catalogue of Microorganisms (GCM) 10K type strain sequencing project: providing services to taxonomists for standard genome sequencing and annotation.</title>
        <authorList>
            <consortium name="The Broad Institute Genomics Platform"/>
            <consortium name="The Broad Institute Genome Sequencing Center for Infectious Disease"/>
            <person name="Wu L."/>
            <person name="Ma J."/>
        </authorList>
    </citation>
    <scope>NUCLEOTIDE SEQUENCE [LARGE SCALE GENOMIC DNA]</scope>
    <source>
        <strain evidence="3">KACC 12634</strain>
    </source>
</reference>
<feature type="region of interest" description="Disordered" evidence="1">
    <location>
        <begin position="1"/>
        <end position="51"/>
    </location>
</feature>
<dbReference type="Proteomes" id="UP001596470">
    <property type="component" value="Unassembled WGS sequence"/>
</dbReference>
<keyword evidence="3" id="KW-1185">Reference proteome</keyword>
<dbReference type="GO" id="GO:0032259">
    <property type="term" value="P:methylation"/>
    <property type="evidence" value="ECO:0007669"/>
    <property type="project" value="UniProtKB-KW"/>
</dbReference>
<dbReference type="InterPro" id="IPR029063">
    <property type="entry name" value="SAM-dependent_MTases_sf"/>
</dbReference>
<name>A0ABW2D364_9ACTN</name>
<feature type="compositionally biased region" description="Low complexity" evidence="1">
    <location>
        <begin position="11"/>
        <end position="35"/>
    </location>
</feature>
<dbReference type="EMBL" id="JBHSYS010000001">
    <property type="protein sequence ID" value="MFC6956730.1"/>
    <property type="molecule type" value="Genomic_DNA"/>
</dbReference>
<evidence type="ECO:0000313" key="2">
    <source>
        <dbReference type="EMBL" id="MFC6956730.1"/>
    </source>
</evidence>
<keyword evidence="2" id="KW-0808">Transferase</keyword>
<gene>
    <name evidence="2" type="ORF">ACFQS3_05925</name>
</gene>
<protein>
    <submittedName>
        <fullName evidence="2">Class I SAM-dependent methyltransferase</fullName>
        <ecNumber evidence="2">2.1.-.-</ecNumber>
    </submittedName>
</protein>
<evidence type="ECO:0000313" key="3">
    <source>
        <dbReference type="Proteomes" id="UP001596470"/>
    </source>
</evidence>
<dbReference type="SUPFAM" id="SSF53335">
    <property type="entry name" value="S-adenosyl-L-methionine-dependent methyltransferases"/>
    <property type="match status" value="1"/>
</dbReference>
<dbReference type="RefSeq" id="WP_382355155.1">
    <property type="nucleotide sequence ID" value="NZ_JBHMBP010000004.1"/>
</dbReference>
<organism evidence="2 3">
    <name type="scientific">Glycomyces mayteni</name>
    <dbReference type="NCBI Taxonomy" id="543887"/>
    <lineage>
        <taxon>Bacteria</taxon>
        <taxon>Bacillati</taxon>
        <taxon>Actinomycetota</taxon>
        <taxon>Actinomycetes</taxon>
        <taxon>Glycomycetales</taxon>
        <taxon>Glycomycetaceae</taxon>
        <taxon>Glycomyces</taxon>
    </lineage>
</organism>
<dbReference type="EC" id="2.1.-.-" evidence="2"/>
<proteinExistence type="predicted"/>
<comment type="caution">
    <text evidence="2">The sequence shown here is derived from an EMBL/GenBank/DDBJ whole genome shotgun (WGS) entry which is preliminary data.</text>
</comment>
<dbReference type="CDD" id="cd02440">
    <property type="entry name" value="AdoMet_MTases"/>
    <property type="match status" value="1"/>
</dbReference>
<evidence type="ECO:0000256" key="1">
    <source>
        <dbReference type="SAM" id="MobiDB-lite"/>
    </source>
</evidence>
<keyword evidence="2" id="KW-0489">Methyltransferase</keyword>
<accession>A0ABW2D364</accession>